<dbReference type="RefSeq" id="WP_114300132.1">
    <property type="nucleotide sequence ID" value="NZ_QPJT01000041.1"/>
</dbReference>
<dbReference type="EMBL" id="QPJT01000041">
    <property type="protein sequence ID" value="RCX08664.1"/>
    <property type="molecule type" value="Genomic_DNA"/>
</dbReference>
<evidence type="ECO:0000313" key="2">
    <source>
        <dbReference type="Proteomes" id="UP000253034"/>
    </source>
</evidence>
<proteinExistence type="predicted"/>
<evidence type="ECO:0000313" key="1">
    <source>
        <dbReference type="EMBL" id="RCX08664.1"/>
    </source>
</evidence>
<dbReference type="SUPFAM" id="SSF46785">
    <property type="entry name" value="Winged helix' DNA-binding domain"/>
    <property type="match status" value="1"/>
</dbReference>
<accession>A0A369AMI6</accession>
<name>A0A369AMI6_9FIRM</name>
<dbReference type="AlphaFoldDB" id="A0A369AMI6"/>
<gene>
    <name evidence="1" type="ORF">DFR58_1417</name>
</gene>
<reference evidence="1 2" key="1">
    <citation type="submission" date="2018-07" db="EMBL/GenBank/DDBJ databases">
        <title>Genomic Encyclopedia of Type Strains, Phase IV (KMG-IV): sequencing the most valuable type-strain genomes for metagenomic binning, comparative biology and taxonomic classification.</title>
        <authorList>
            <person name="Goeker M."/>
        </authorList>
    </citation>
    <scope>NUCLEOTIDE SEQUENCE [LARGE SCALE GENOMIC DNA]</scope>
    <source>
        <strain evidence="1 2">DSM 27016</strain>
    </source>
</reference>
<sequence length="149" mass="17197">MLTIGAPVRFQSAYISDQEVERVVEWWKEKGTEGRGEMLDWDNVQAETDVSQQESGIQAAEQNSSDTEFLIVKKYIIEIASGEEEELYLPNIRQLEELLKINRRYILESLQMLTSEGWLEKVGDSSRTVKYKVLLSQDEALLKSSKYTE</sequence>
<organism evidence="1 2">
    <name type="scientific">Anaerobacterium chartisolvens</name>
    <dbReference type="NCBI Taxonomy" id="1297424"/>
    <lineage>
        <taxon>Bacteria</taxon>
        <taxon>Bacillati</taxon>
        <taxon>Bacillota</taxon>
        <taxon>Clostridia</taxon>
        <taxon>Eubacteriales</taxon>
        <taxon>Oscillospiraceae</taxon>
        <taxon>Anaerobacterium</taxon>
    </lineage>
</organism>
<dbReference type="Proteomes" id="UP000253034">
    <property type="component" value="Unassembled WGS sequence"/>
</dbReference>
<comment type="caution">
    <text evidence="1">The sequence shown here is derived from an EMBL/GenBank/DDBJ whole genome shotgun (WGS) entry which is preliminary data.</text>
</comment>
<dbReference type="InterPro" id="IPR036390">
    <property type="entry name" value="WH_DNA-bd_sf"/>
</dbReference>
<keyword evidence="2" id="KW-1185">Reference proteome</keyword>
<protein>
    <submittedName>
        <fullName evidence="1">Regulatory GntR family protein</fullName>
    </submittedName>
</protein>